<dbReference type="GO" id="GO:0006629">
    <property type="term" value="P:lipid metabolic process"/>
    <property type="evidence" value="ECO:0007669"/>
    <property type="project" value="InterPro"/>
</dbReference>
<keyword evidence="1" id="KW-0812">Transmembrane</keyword>
<dbReference type="PANTHER" id="PTHR32100">
    <property type="entry name" value="OMEGA-6 FATTY ACID DESATURASE, CHLOROPLASTIC"/>
    <property type="match status" value="1"/>
</dbReference>
<evidence type="ECO:0000256" key="1">
    <source>
        <dbReference type="SAM" id="Phobius"/>
    </source>
</evidence>
<dbReference type="GO" id="GO:0016491">
    <property type="term" value="F:oxidoreductase activity"/>
    <property type="evidence" value="ECO:0007669"/>
    <property type="project" value="InterPro"/>
</dbReference>
<dbReference type="CDD" id="cd03507">
    <property type="entry name" value="Delta12-FADS-like"/>
    <property type="match status" value="1"/>
</dbReference>
<proteinExistence type="predicted"/>
<feature type="transmembrane region" description="Helical" evidence="1">
    <location>
        <begin position="47"/>
        <end position="69"/>
    </location>
</feature>
<organism evidence="3">
    <name type="scientific">Psilocybe cubensis</name>
    <name type="common">Psychedelic mushroom</name>
    <name type="synonym">Stropharia cubensis</name>
    <dbReference type="NCBI Taxonomy" id="181762"/>
    <lineage>
        <taxon>Eukaryota</taxon>
        <taxon>Fungi</taxon>
        <taxon>Dikarya</taxon>
        <taxon>Basidiomycota</taxon>
        <taxon>Agaricomycotina</taxon>
        <taxon>Agaricomycetes</taxon>
        <taxon>Agaricomycetidae</taxon>
        <taxon>Agaricales</taxon>
        <taxon>Agaricineae</taxon>
        <taxon>Strophariaceae</taxon>
        <taxon>Psilocybe</taxon>
    </lineage>
</organism>
<dbReference type="EMBL" id="JAFIQS010000009">
    <property type="protein sequence ID" value="KAG5165636.1"/>
    <property type="molecule type" value="Genomic_DNA"/>
</dbReference>
<evidence type="ECO:0000259" key="2">
    <source>
        <dbReference type="Pfam" id="PF00487"/>
    </source>
</evidence>
<protein>
    <recommendedName>
        <fullName evidence="2">Fatty acid desaturase domain-containing protein</fullName>
    </recommendedName>
</protein>
<dbReference type="AlphaFoldDB" id="A0A8H8CHF9"/>
<sequence length="369" mass="41182">MAPKNDDNVSTSAEQSIYRVPDISIKDLLEAIPAHCFKRSALKSSLYIAWDLLVIFCLHRAIVYLNSYIDPAYITLPSSRLYTAVHICLWSVYAFWAGLFGTGLWVIGHECGHKAFSESKAINDSVGWILHSALGVPYYSWRISHAQHHALNAHMTKDQIFVPKTRSQVGLPPLDISREDAFGSRVTAEVKREMYEALGDSPIGAILSPATYLHTDPLLPHYRGREFTFARGVLATLDRNLLGDFGSVISWIGCHATHGISETHVVHHVCSKIPHYNAWEASAAVKKKLSEAGVRIPIQGAPGGWSELFRVYKECKFVEDEGDIVFYKNAYGLAQMRPEMPSRDISDSGVEVDSKLRRCCCDNTNARAF</sequence>
<dbReference type="Pfam" id="PF00487">
    <property type="entry name" value="FA_desaturase"/>
    <property type="match status" value="1"/>
</dbReference>
<comment type="caution">
    <text evidence="3">The sequence shown here is derived from an EMBL/GenBank/DDBJ whole genome shotgun (WGS) entry which is preliminary data.</text>
</comment>
<evidence type="ECO:0000313" key="3">
    <source>
        <dbReference type="EMBL" id="KAG5165636.1"/>
    </source>
</evidence>
<dbReference type="InterPro" id="IPR012171">
    <property type="entry name" value="Fatty_acid_desaturase"/>
</dbReference>
<feature type="transmembrane region" description="Helical" evidence="1">
    <location>
        <begin position="81"/>
        <end position="107"/>
    </location>
</feature>
<name>A0A8H8CHF9_PSICU</name>
<keyword evidence="1" id="KW-0472">Membrane</keyword>
<gene>
    <name evidence="3" type="ORF">JR316_009218</name>
</gene>
<accession>A0A8H8CHF9</accession>
<reference evidence="3" key="1">
    <citation type="submission" date="2021-02" db="EMBL/GenBank/DDBJ databases">
        <title>Psilocybe cubensis genome.</title>
        <authorList>
            <person name="Mckernan K.J."/>
            <person name="Crawford S."/>
            <person name="Trippe A."/>
            <person name="Kane L.T."/>
            <person name="Mclaughlin S."/>
        </authorList>
    </citation>
    <scope>NUCLEOTIDE SEQUENCE [LARGE SCALE GENOMIC DNA]</scope>
    <source>
        <strain evidence="3">MGC-MH-2018</strain>
    </source>
</reference>
<feature type="domain" description="Fatty acid desaturase" evidence="2">
    <location>
        <begin position="90"/>
        <end position="161"/>
    </location>
</feature>
<dbReference type="InterPro" id="IPR005804">
    <property type="entry name" value="FA_desaturase_dom"/>
</dbReference>
<keyword evidence="1" id="KW-1133">Transmembrane helix</keyword>